<keyword evidence="3" id="KW-0235">DNA replication</keyword>
<dbReference type="GO" id="GO:0005886">
    <property type="term" value="C:plasma membrane"/>
    <property type="evidence" value="ECO:0007669"/>
    <property type="project" value="TreeGrafter"/>
</dbReference>
<name>A0A381RZP6_9ZZZZ</name>
<dbReference type="Gene3D" id="1.10.1750.10">
    <property type="match status" value="1"/>
</dbReference>
<dbReference type="NCBIfam" id="TIGR00362">
    <property type="entry name" value="DnaA"/>
    <property type="match status" value="1"/>
</dbReference>
<dbReference type="AlphaFoldDB" id="A0A381RZP6"/>
<evidence type="ECO:0000256" key="7">
    <source>
        <dbReference type="ARBA" id="ARBA00023125"/>
    </source>
</evidence>
<accession>A0A381RZP6</accession>
<keyword evidence="2" id="KW-0963">Cytoplasm</keyword>
<evidence type="ECO:0000256" key="1">
    <source>
        <dbReference type="ARBA" id="ARBA00006583"/>
    </source>
</evidence>
<evidence type="ECO:0000256" key="6">
    <source>
        <dbReference type="ARBA" id="ARBA00023121"/>
    </source>
</evidence>
<dbReference type="GO" id="GO:0005524">
    <property type="term" value="F:ATP binding"/>
    <property type="evidence" value="ECO:0007669"/>
    <property type="project" value="UniProtKB-KW"/>
</dbReference>
<dbReference type="HAMAP" id="MF_00377">
    <property type="entry name" value="DnaA_bact"/>
    <property type="match status" value="1"/>
</dbReference>
<dbReference type="PANTHER" id="PTHR30050">
    <property type="entry name" value="CHROMOSOMAL REPLICATION INITIATOR PROTEIN DNAA"/>
    <property type="match status" value="1"/>
</dbReference>
<comment type="similarity">
    <text evidence="1">Belongs to the DnaA family.</text>
</comment>
<dbReference type="EMBL" id="UINC01002229">
    <property type="protein sequence ID" value="SUZ94383.1"/>
    <property type="molecule type" value="Genomic_DNA"/>
</dbReference>
<dbReference type="InterPro" id="IPR038454">
    <property type="entry name" value="DnaA_N_sf"/>
</dbReference>
<dbReference type="PANTHER" id="PTHR30050:SF2">
    <property type="entry name" value="CHROMOSOMAL REPLICATION INITIATOR PROTEIN DNAA"/>
    <property type="match status" value="1"/>
</dbReference>
<reference evidence="10" key="1">
    <citation type="submission" date="2018-05" db="EMBL/GenBank/DDBJ databases">
        <authorList>
            <person name="Lanie J.A."/>
            <person name="Ng W.-L."/>
            <person name="Kazmierczak K.M."/>
            <person name="Andrzejewski T.M."/>
            <person name="Davidsen T.M."/>
            <person name="Wayne K.J."/>
            <person name="Tettelin H."/>
            <person name="Glass J.I."/>
            <person name="Rusch D."/>
            <person name="Podicherti R."/>
            <person name="Tsui H.-C.T."/>
            <person name="Winkler M.E."/>
        </authorList>
    </citation>
    <scope>NUCLEOTIDE SEQUENCE</scope>
</reference>
<evidence type="ECO:0000313" key="10">
    <source>
        <dbReference type="EMBL" id="SUZ94383.1"/>
    </source>
</evidence>
<dbReference type="CDD" id="cd00009">
    <property type="entry name" value="AAA"/>
    <property type="match status" value="1"/>
</dbReference>
<dbReference type="GO" id="GO:0003688">
    <property type="term" value="F:DNA replication origin binding"/>
    <property type="evidence" value="ECO:0007669"/>
    <property type="project" value="InterPro"/>
</dbReference>
<dbReference type="GO" id="GO:0006275">
    <property type="term" value="P:regulation of DNA replication"/>
    <property type="evidence" value="ECO:0007669"/>
    <property type="project" value="InterPro"/>
</dbReference>
<dbReference type="InterPro" id="IPR013159">
    <property type="entry name" value="DnaA_C"/>
</dbReference>
<sequence>MKLNDETVHEAELKKSWNRSLSVIRAEIGEATFKSWFRNVEFGELKEDQLVLYVPTRFMRDWIEAHYAQRLLTILRKESENIASLVIDVVNYKNEPQKTEKNVNPVHLESSKHITKNFSDSGDHNSMLGAPIDTSLSFENFVVGPSNELAYAAARRITESEKVSFNPLFLYGGVGLGKTHLLHAIALEINKNWPQRKVLYLSAEKFMYQFIRALRFKDTMSFKQQFRSVDVLMVDDIQFIAGKDSTQEEFFHTFNTLIDHNHQIVVSADRSPVDLDGIEERIRSRLGWGLVADIHPSDYELRLGILQSKAETHILENPGILIQDDLLEFLAQRIDSNIRVLEGALNRVIAYSSFAGRPLSIDMAKEVLKDLIRASQRKITIDDIQRKVADYYNLRLADLLSSRRSRTIARPRQIAMYLSKMLTTRSLPEIGRMFGGRDHTTVIHAVKRVEDLRNSDIAIDEEVEILRRVLEN</sequence>
<gene>
    <name evidence="10" type="ORF">METZ01_LOCUS47237</name>
</gene>
<evidence type="ECO:0000256" key="3">
    <source>
        <dbReference type="ARBA" id="ARBA00022705"/>
    </source>
</evidence>
<evidence type="ECO:0000256" key="5">
    <source>
        <dbReference type="ARBA" id="ARBA00022840"/>
    </source>
</evidence>
<dbReference type="InterPro" id="IPR020591">
    <property type="entry name" value="Chromosome_initiator_DnaA-like"/>
</dbReference>
<feature type="domain" description="Chromosomal replication initiator DnaA C-terminal" evidence="9">
    <location>
        <begin position="380"/>
        <end position="449"/>
    </location>
</feature>
<keyword evidence="7" id="KW-0238">DNA-binding</keyword>
<dbReference type="GO" id="GO:0006270">
    <property type="term" value="P:DNA replication initiation"/>
    <property type="evidence" value="ECO:0007669"/>
    <property type="project" value="InterPro"/>
</dbReference>
<dbReference type="InterPro" id="IPR013317">
    <property type="entry name" value="DnaA_dom"/>
</dbReference>
<dbReference type="Pfam" id="PF08299">
    <property type="entry name" value="Bac_DnaA_C"/>
    <property type="match status" value="1"/>
</dbReference>
<keyword evidence="5" id="KW-0067">ATP-binding</keyword>
<dbReference type="CDD" id="cd06571">
    <property type="entry name" value="Bac_DnaA_C"/>
    <property type="match status" value="1"/>
</dbReference>
<dbReference type="InterPro" id="IPR010921">
    <property type="entry name" value="Trp_repressor/repl_initiator"/>
</dbReference>
<dbReference type="InterPro" id="IPR003593">
    <property type="entry name" value="AAA+_ATPase"/>
</dbReference>
<keyword evidence="4" id="KW-0547">Nucleotide-binding</keyword>
<dbReference type="SMART" id="SM00382">
    <property type="entry name" value="AAA"/>
    <property type="match status" value="1"/>
</dbReference>
<feature type="domain" description="AAA+ ATPase" evidence="8">
    <location>
        <begin position="164"/>
        <end position="292"/>
    </location>
</feature>
<dbReference type="InterPro" id="IPR018312">
    <property type="entry name" value="Chromosome_initiator_DnaA_CS"/>
</dbReference>
<evidence type="ECO:0000256" key="2">
    <source>
        <dbReference type="ARBA" id="ARBA00022490"/>
    </source>
</evidence>
<organism evidence="10">
    <name type="scientific">marine metagenome</name>
    <dbReference type="NCBI Taxonomy" id="408172"/>
    <lineage>
        <taxon>unclassified sequences</taxon>
        <taxon>metagenomes</taxon>
        <taxon>ecological metagenomes</taxon>
    </lineage>
</organism>
<proteinExistence type="inferred from homology"/>
<evidence type="ECO:0000259" key="8">
    <source>
        <dbReference type="SMART" id="SM00382"/>
    </source>
</evidence>
<dbReference type="PROSITE" id="PS01008">
    <property type="entry name" value="DNAA"/>
    <property type="match status" value="1"/>
</dbReference>
<dbReference type="Pfam" id="PF11638">
    <property type="entry name" value="DnaA_N"/>
    <property type="match status" value="1"/>
</dbReference>
<dbReference type="Pfam" id="PF00308">
    <property type="entry name" value="Bac_DnaA"/>
    <property type="match status" value="1"/>
</dbReference>
<dbReference type="InterPro" id="IPR001957">
    <property type="entry name" value="Chromosome_initiator_DnaA"/>
</dbReference>
<dbReference type="SMART" id="SM00760">
    <property type="entry name" value="Bac_DnaA_C"/>
    <property type="match status" value="1"/>
</dbReference>
<keyword evidence="6" id="KW-0446">Lipid-binding</keyword>
<dbReference type="InterPro" id="IPR024633">
    <property type="entry name" value="DnaA_N_dom"/>
</dbReference>
<dbReference type="InterPro" id="IPR027417">
    <property type="entry name" value="P-loop_NTPase"/>
</dbReference>
<dbReference type="GO" id="GO:0008289">
    <property type="term" value="F:lipid binding"/>
    <property type="evidence" value="ECO:0007669"/>
    <property type="project" value="UniProtKB-KW"/>
</dbReference>
<evidence type="ECO:0008006" key="11">
    <source>
        <dbReference type="Google" id="ProtNLM"/>
    </source>
</evidence>
<dbReference type="SUPFAM" id="SSF48295">
    <property type="entry name" value="TrpR-like"/>
    <property type="match status" value="1"/>
</dbReference>
<dbReference type="Gene3D" id="3.30.300.180">
    <property type="match status" value="1"/>
</dbReference>
<dbReference type="Gene3D" id="1.10.8.60">
    <property type="match status" value="1"/>
</dbReference>
<evidence type="ECO:0000259" key="9">
    <source>
        <dbReference type="SMART" id="SM00760"/>
    </source>
</evidence>
<dbReference type="Gene3D" id="3.40.50.300">
    <property type="entry name" value="P-loop containing nucleotide triphosphate hydrolases"/>
    <property type="match status" value="1"/>
</dbReference>
<dbReference type="FunFam" id="3.40.50.300:FF:000668">
    <property type="entry name" value="Chromosomal replication initiator protein DnaA"/>
    <property type="match status" value="1"/>
</dbReference>
<dbReference type="SUPFAM" id="SSF52540">
    <property type="entry name" value="P-loop containing nucleoside triphosphate hydrolases"/>
    <property type="match status" value="1"/>
</dbReference>
<evidence type="ECO:0000256" key="4">
    <source>
        <dbReference type="ARBA" id="ARBA00022741"/>
    </source>
</evidence>
<protein>
    <recommendedName>
        <fullName evidence="11">Chromosomal replication initiator protein DnaA</fullName>
    </recommendedName>
</protein>
<dbReference type="PRINTS" id="PR00051">
    <property type="entry name" value="DNAA"/>
</dbReference>